<comment type="caution">
    <text evidence="1">The sequence shown here is derived from an EMBL/GenBank/DDBJ whole genome shotgun (WGS) entry which is preliminary data.</text>
</comment>
<organism evidence="1 2">
    <name type="scientific">Xylaria bambusicola</name>
    <dbReference type="NCBI Taxonomy" id="326684"/>
    <lineage>
        <taxon>Eukaryota</taxon>
        <taxon>Fungi</taxon>
        <taxon>Dikarya</taxon>
        <taxon>Ascomycota</taxon>
        <taxon>Pezizomycotina</taxon>
        <taxon>Sordariomycetes</taxon>
        <taxon>Xylariomycetidae</taxon>
        <taxon>Xylariales</taxon>
        <taxon>Xylariaceae</taxon>
        <taxon>Xylaria</taxon>
    </lineage>
</organism>
<dbReference type="Proteomes" id="UP001305414">
    <property type="component" value="Unassembled WGS sequence"/>
</dbReference>
<accession>A0AAN7UPM1</accession>
<evidence type="ECO:0000313" key="1">
    <source>
        <dbReference type="EMBL" id="KAK5629459.1"/>
    </source>
</evidence>
<dbReference type="AlphaFoldDB" id="A0AAN7UPM1"/>
<gene>
    <name evidence="1" type="ORF">RRF57_005174</name>
</gene>
<name>A0AAN7UPM1_9PEZI</name>
<proteinExistence type="predicted"/>
<protein>
    <submittedName>
        <fullName evidence="1">Uncharacterized protein</fullName>
    </submittedName>
</protein>
<sequence length="65" mass="6769">MGNLKSSIEPEAFLRVGDLAKPGVLGAVAAIGRWLRACFEGGNEWLLNTGDGSEPKGARRGNAAD</sequence>
<dbReference type="EMBL" id="JAWHQM010000011">
    <property type="protein sequence ID" value="KAK5629459.1"/>
    <property type="molecule type" value="Genomic_DNA"/>
</dbReference>
<reference evidence="1 2" key="1">
    <citation type="submission" date="2023-10" db="EMBL/GenBank/DDBJ databases">
        <title>Draft genome sequence of Xylaria bambusicola isolate GMP-LS, the root and basal stem rot pathogen of sugarcane in Indonesia.</title>
        <authorList>
            <person name="Selvaraj P."/>
            <person name="Muralishankar V."/>
            <person name="Muruganantham S."/>
            <person name="Sp S."/>
            <person name="Haryani S."/>
            <person name="Lau K.J.X."/>
            <person name="Naqvi N.I."/>
        </authorList>
    </citation>
    <scope>NUCLEOTIDE SEQUENCE [LARGE SCALE GENOMIC DNA]</scope>
    <source>
        <strain evidence="1">GMP-LS</strain>
    </source>
</reference>
<keyword evidence="2" id="KW-1185">Reference proteome</keyword>
<evidence type="ECO:0000313" key="2">
    <source>
        <dbReference type="Proteomes" id="UP001305414"/>
    </source>
</evidence>